<reference evidence="2 3" key="1">
    <citation type="submission" date="2013-01" db="EMBL/GenBank/DDBJ databases">
        <authorList>
            <person name="Harkins D.M."/>
            <person name="Durkin A.S."/>
            <person name="Brinkac L.M."/>
            <person name="Haft D.H."/>
            <person name="Selengut J.D."/>
            <person name="Sanka R."/>
            <person name="DePew J."/>
            <person name="Purushe J."/>
            <person name="Tulsiani S.M."/>
            <person name="Graham G.C."/>
            <person name="Burns M.-A."/>
            <person name="Dohnt M.F."/>
            <person name="Smythe L.D."/>
            <person name="McKay D.B."/>
            <person name="Craig S.B."/>
            <person name="Vinetz J.M."/>
            <person name="Sutton G.G."/>
            <person name="Nierman W.C."/>
            <person name="Fouts D.E."/>
        </authorList>
    </citation>
    <scope>NUCLEOTIDE SEQUENCE [LARGE SCALE GENOMIC DNA]</scope>
    <source>
        <strain evidence="2 3">LT2156</strain>
    </source>
</reference>
<accession>M6I1U7</accession>
<evidence type="ECO:0000259" key="1">
    <source>
        <dbReference type="SMART" id="SM00507"/>
    </source>
</evidence>
<dbReference type="Pfam" id="PF01844">
    <property type="entry name" value="HNH"/>
    <property type="match status" value="1"/>
</dbReference>
<name>M6I1U7_LEPIR</name>
<dbReference type="PANTHER" id="PTHR33877:SF2">
    <property type="entry name" value="OS07G0170200 PROTEIN"/>
    <property type="match status" value="1"/>
</dbReference>
<evidence type="ECO:0000313" key="2">
    <source>
        <dbReference type="EMBL" id="EMM97126.1"/>
    </source>
</evidence>
<dbReference type="EMBL" id="AFMF02000018">
    <property type="protein sequence ID" value="EMM97126.1"/>
    <property type="molecule type" value="Genomic_DNA"/>
</dbReference>
<evidence type="ECO:0000313" key="3">
    <source>
        <dbReference type="Proteomes" id="UP000012089"/>
    </source>
</evidence>
<dbReference type="GO" id="GO:0004519">
    <property type="term" value="F:endonuclease activity"/>
    <property type="evidence" value="ECO:0007669"/>
    <property type="project" value="UniProtKB-KW"/>
</dbReference>
<dbReference type="Gene3D" id="1.10.30.50">
    <property type="match status" value="1"/>
</dbReference>
<dbReference type="InterPro" id="IPR002711">
    <property type="entry name" value="HNH"/>
</dbReference>
<dbReference type="GO" id="GO:0008270">
    <property type="term" value="F:zinc ion binding"/>
    <property type="evidence" value="ECO:0007669"/>
    <property type="project" value="InterPro"/>
</dbReference>
<proteinExistence type="predicted"/>
<dbReference type="Pfam" id="PF18780">
    <property type="entry name" value="HNH_repeat"/>
    <property type="match status" value="2"/>
</dbReference>
<dbReference type="InterPro" id="IPR052892">
    <property type="entry name" value="NA-targeting_endonuclease"/>
</dbReference>
<dbReference type="InterPro" id="IPR003615">
    <property type="entry name" value="HNH_nuc"/>
</dbReference>
<dbReference type="AlphaFoldDB" id="M6I1U7"/>
<dbReference type="CDD" id="cd00085">
    <property type="entry name" value="HNHc"/>
    <property type="match status" value="1"/>
</dbReference>
<dbReference type="GO" id="GO:0003676">
    <property type="term" value="F:nucleic acid binding"/>
    <property type="evidence" value="ECO:0007669"/>
    <property type="project" value="InterPro"/>
</dbReference>
<comment type="caution">
    <text evidence="2">The sequence shown here is derived from an EMBL/GenBank/DDBJ whole genome shotgun (WGS) entry which is preliminary data.</text>
</comment>
<feature type="domain" description="HNH nuclease" evidence="1">
    <location>
        <begin position="168"/>
        <end position="224"/>
    </location>
</feature>
<keyword evidence="2" id="KW-0255">Endonuclease</keyword>
<dbReference type="PANTHER" id="PTHR33877">
    <property type="entry name" value="SLL1193 PROTEIN"/>
    <property type="match status" value="1"/>
</dbReference>
<keyword evidence="2" id="KW-0540">Nuclease</keyword>
<organism evidence="2 3">
    <name type="scientific">Leptospira interrogans serovar Zanoni str. LT2156</name>
    <dbReference type="NCBI Taxonomy" id="1001601"/>
    <lineage>
        <taxon>Bacteria</taxon>
        <taxon>Pseudomonadati</taxon>
        <taxon>Spirochaetota</taxon>
        <taxon>Spirochaetia</taxon>
        <taxon>Leptospirales</taxon>
        <taxon>Leptospiraceae</taxon>
        <taxon>Leptospira</taxon>
    </lineage>
</organism>
<dbReference type="InterPro" id="IPR041025">
    <property type="entry name" value="HNH_repeat"/>
</dbReference>
<protein>
    <submittedName>
        <fullName evidence="2">HNH endonuclease domain protein</fullName>
    </submittedName>
</protein>
<dbReference type="SMART" id="SM00507">
    <property type="entry name" value="HNHc"/>
    <property type="match status" value="1"/>
</dbReference>
<dbReference type="Proteomes" id="UP000012089">
    <property type="component" value="Unassembled WGS sequence"/>
</dbReference>
<keyword evidence="2" id="KW-0378">Hydrolase</keyword>
<gene>
    <name evidence="2" type="ORF">LEP1GSC158_3382</name>
</gene>
<sequence length="239" mass="27243">MYIAMKFNLELKNISASSEELIEDLKRVAKYLKKDSVTIEEYNLHGKYSAATLQRRFHSWFNVLEKSNLNRTRSEFNISAEDLLKNIAEVWIKLGRQPVVKEMKTPLSKYGGTTYIRHFGTWNKALIAFIENVGGESKAIKKVKRTKVEKHAADKNLLAGNSRNISLRQRFSVFLRDGFRCQLCGNSPMIHPGTELHCDHIIPWSKGGLTVIENLRTTCAKCNLGKGNLIETSVWDNSL</sequence>